<dbReference type="PANTHER" id="PTHR43531">
    <property type="entry name" value="PROTEIN ICFG"/>
    <property type="match status" value="1"/>
</dbReference>
<evidence type="ECO:0000313" key="8">
    <source>
        <dbReference type="EMBL" id="QXX78631.1"/>
    </source>
</evidence>
<dbReference type="SUPFAM" id="SSF55785">
    <property type="entry name" value="PYP-like sensor domain (PAS domain)"/>
    <property type="match status" value="1"/>
</dbReference>
<feature type="domain" description="PAS" evidence="6">
    <location>
        <begin position="25"/>
        <end position="60"/>
    </location>
</feature>
<evidence type="ECO:0000259" key="5">
    <source>
        <dbReference type="PROSITE" id="PS50111"/>
    </source>
</evidence>
<dbReference type="NCBIfam" id="TIGR00229">
    <property type="entry name" value="sensory_box"/>
    <property type="match status" value="1"/>
</dbReference>
<proteinExistence type="inferred from homology"/>
<dbReference type="InterPro" id="IPR003660">
    <property type="entry name" value="HAMP_dom"/>
</dbReference>
<keyword evidence="1" id="KW-0488">Methylation</keyword>
<reference evidence="8 9" key="1">
    <citation type="submission" date="2020-02" db="EMBL/GenBank/DDBJ databases">
        <title>Partial ammonium oxidation to N2 by heterotrophic bacteria.</title>
        <authorList>
            <person name="Wu M."/>
        </authorList>
    </citation>
    <scope>NUCLEOTIDE SEQUENCE [LARGE SCALE GENOMIC DNA]</scope>
    <source>
        <strain evidence="8 9">HO-1</strain>
    </source>
</reference>
<dbReference type="PROSITE" id="PS50111">
    <property type="entry name" value="CHEMOTAXIS_TRANSDUC_2"/>
    <property type="match status" value="1"/>
</dbReference>
<dbReference type="InterPro" id="IPR051310">
    <property type="entry name" value="MCP_chemotaxis"/>
</dbReference>
<evidence type="ECO:0000259" key="6">
    <source>
        <dbReference type="PROSITE" id="PS50112"/>
    </source>
</evidence>
<feature type="transmembrane region" description="Helical" evidence="4">
    <location>
        <begin position="171"/>
        <end position="190"/>
    </location>
</feature>
<dbReference type="Gene3D" id="1.10.287.950">
    <property type="entry name" value="Methyl-accepting chemotaxis protein"/>
    <property type="match status" value="1"/>
</dbReference>
<protein>
    <submittedName>
        <fullName evidence="8">PAS domain-containing protein</fullName>
    </submittedName>
</protein>
<evidence type="ECO:0000313" key="9">
    <source>
        <dbReference type="Proteomes" id="UP000826050"/>
    </source>
</evidence>
<dbReference type="InterPro" id="IPR035965">
    <property type="entry name" value="PAS-like_dom_sf"/>
</dbReference>
<keyword evidence="3" id="KW-0807">Transducer</keyword>
<organism evidence="8 9">
    <name type="scientific">Alcaligenes ammonioxydans</name>
    <dbReference type="NCBI Taxonomy" id="2582914"/>
    <lineage>
        <taxon>Bacteria</taxon>
        <taxon>Pseudomonadati</taxon>
        <taxon>Pseudomonadota</taxon>
        <taxon>Betaproteobacteria</taxon>
        <taxon>Burkholderiales</taxon>
        <taxon>Alcaligenaceae</taxon>
        <taxon>Alcaligenes</taxon>
    </lineage>
</organism>
<name>A0ABX8SRI1_9BURK</name>
<dbReference type="RefSeq" id="WP_059317883.1">
    <property type="nucleotide sequence ID" value="NZ_CP049362.1"/>
</dbReference>
<dbReference type="Proteomes" id="UP000826050">
    <property type="component" value="Chromosome"/>
</dbReference>
<dbReference type="Pfam" id="PF00015">
    <property type="entry name" value="MCPsignal"/>
    <property type="match status" value="1"/>
</dbReference>
<dbReference type="InterPro" id="IPR000014">
    <property type="entry name" value="PAS"/>
</dbReference>
<dbReference type="SUPFAM" id="SSF58104">
    <property type="entry name" value="Methyl-accepting chemotaxis protein (MCP) signaling domain"/>
    <property type="match status" value="1"/>
</dbReference>
<feature type="domain" description="HAMP" evidence="7">
    <location>
        <begin position="223"/>
        <end position="278"/>
    </location>
</feature>
<evidence type="ECO:0000256" key="2">
    <source>
        <dbReference type="ARBA" id="ARBA00029447"/>
    </source>
</evidence>
<keyword evidence="4" id="KW-1133">Transmembrane helix</keyword>
<sequence>MRKNFPITQDEVRVRADQYLISKTDLKGRITYANAAFIAISGFTREELIGKAHNLVRHPDMPPEAFQDFWDTLQNKRPWMGVVKNRRKDGGFYWVYAMAVPIYENGTVAGYASVRVKPSQEQIDEAERLYTAINEGRAHGVRLHEGRAVPTGWRKALSQLRRPFSNSLRASLFRMGTLALATTGTALYFALTGGVPQGSGLWLTGGLCLASAVMMGYGWLIAQRVIRPLDQASLIAQQIATGNLQLDIDVSSSESNSEIGQLYFCLDLMRKSLVGIASDARAGIDASIHAARILEVNNTNLASRTEDQAASLQETAASMEELTVTVRQNADNANQASQLADASMQIAQRGGAVVNEVVQTMQGIHDSSRRIGDIVTVIEGIAFQTNILALNAAVESARAGEAGRGFAVVAGEVRSLAQKSSQAAGEIKNLIDASVSRMAIGAEQAARAGATMGEVVDSVKRVTDIIGEISTASIEQASGLDQINEAMAKMDGVTQQNAALVQDLGNTMSDLASEASELADAIKALNTGSVESAQGAPAALAQLSQASTVQVLSYQNTPAFQAHSAKTANARLEAIRR</sequence>
<gene>
    <name evidence="8" type="ORF">FE795_06135</name>
</gene>
<feature type="domain" description="Methyl-accepting transducer" evidence="5">
    <location>
        <begin position="283"/>
        <end position="512"/>
    </location>
</feature>
<dbReference type="CDD" id="cd11386">
    <property type="entry name" value="MCP_signal"/>
    <property type="match status" value="1"/>
</dbReference>
<keyword evidence="4" id="KW-0812">Transmembrane</keyword>
<dbReference type="SMART" id="SM00283">
    <property type="entry name" value="MA"/>
    <property type="match status" value="1"/>
</dbReference>
<dbReference type="EMBL" id="CP049362">
    <property type="protein sequence ID" value="QXX78631.1"/>
    <property type="molecule type" value="Genomic_DNA"/>
</dbReference>
<accession>A0ABX8SRI1</accession>
<dbReference type="CDD" id="cd06225">
    <property type="entry name" value="HAMP"/>
    <property type="match status" value="1"/>
</dbReference>
<keyword evidence="4" id="KW-0472">Membrane</keyword>
<dbReference type="PROSITE" id="PS50885">
    <property type="entry name" value="HAMP"/>
    <property type="match status" value="1"/>
</dbReference>
<dbReference type="SMART" id="SM00091">
    <property type="entry name" value="PAS"/>
    <property type="match status" value="1"/>
</dbReference>
<keyword evidence="9" id="KW-1185">Reference proteome</keyword>
<evidence type="ECO:0000256" key="1">
    <source>
        <dbReference type="ARBA" id="ARBA00022481"/>
    </source>
</evidence>
<dbReference type="PANTHER" id="PTHR43531:SF14">
    <property type="entry name" value="METHYL-ACCEPTING CHEMOTAXIS PROTEIN I-RELATED"/>
    <property type="match status" value="1"/>
</dbReference>
<comment type="similarity">
    <text evidence="2">Belongs to the methyl-accepting chemotaxis (MCP) protein family.</text>
</comment>
<dbReference type="CDD" id="cd00130">
    <property type="entry name" value="PAS"/>
    <property type="match status" value="1"/>
</dbReference>
<dbReference type="PRINTS" id="PR00260">
    <property type="entry name" value="CHEMTRNSDUCR"/>
</dbReference>
<dbReference type="Pfam" id="PF00672">
    <property type="entry name" value="HAMP"/>
    <property type="match status" value="1"/>
</dbReference>
<dbReference type="InterPro" id="IPR004089">
    <property type="entry name" value="MCPsignal_dom"/>
</dbReference>
<feature type="transmembrane region" description="Helical" evidence="4">
    <location>
        <begin position="202"/>
        <end position="222"/>
    </location>
</feature>
<dbReference type="Gene3D" id="3.30.450.20">
    <property type="entry name" value="PAS domain"/>
    <property type="match status" value="1"/>
</dbReference>
<dbReference type="InterPro" id="IPR013655">
    <property type="entry name" value="PAS_fold_3"/>
</dbReference>
<evidence type="ECO:0000256" key="4">
    <source>
        <dbReference type="SAM" id="Phobius"/>
    </source>
</evidence>
<dbReference type="InterPro" id="IPR004090">
    <property type="entry name" value="Chemotax_Me-accpt_rcpt"/>
</dbReference>
<dbReference type="PROSITE" id="PS50112">
    <property type="entry name" value="PAS"/>
    <property type="match status" value="1"/>
</dbReference>
<dbReference type="Pfam" id="PF08447">
    <property type="entry name" value="PAS_3"/>
    <property type="match status" value="1"/>
</dbReference>
<evidence type="ECO:0000259" key="7">
    <source>
        <dbReference type="PROSITE" id="PS50885"/>
    </source>
</evidence>
<dbReference type="SMART" id="SM00304">
    <property type="entry name" value="HAMP"/>
    <property type="match status" value="1"/>
</dbReference>
<evidence type="ECO:0000256" key="3">
    <source>
        <dbReference type="PROSITE-ProRule" id="PRU00284"/>
    </source>
</evidence>